<feature type="domain" description="GDP-fucose pyrophosphorylase" evidence="3">
    <location>
        <begin position="194"/>
        <end position="306"/>
    </location>
</feature>
<dbReference type="PANTHER" id="PTHR15045:SF1">
    <property type="entry name" value="FUCOSE-1-PHOSPHATE GUANYLYLTRANSFERASE"/>
    <property type="match status" value="1"/>
</dbReference>
<evidence type="ECO:0000259" key="3">
    <source>
        <dbReference type="Pfam" id="PF07959"/>
    </source>
</evidence>
<dbReference type="PANTHER" id="PTHR15045">
    <property type="entry name" value="FUCOSE-1-PHOSPHATE GUANYLYLTRANSFERASE"/>
    <property type="match status" value="1"/>
</dbReference>
<reference evidence="4" key="1">
    <citation type="journal article" date="2010" name="Science">
        <title>The genome of the Western clawed frog Xenopus tropicalis.</title>
        <authorList>
            <person name="Hellsten U."/>
            <person name="Harland R.M."/>
            <person name="Gilchrist M.J."/>
            <person name="Hendrix D."/>
            <person name="Jurka J."/>
            <person name="Kapitonov V."/>
            <person name="Ovcharenko I."/>
            <person name="Putnam N.H."/>
            <person name="Shu S."/>
            <person name="Taher L."/>
            <person name="Blitz I.L."/>
            <person name="Blumberg B."/>
            <person name="Dichmann D.S."/>
            <person name="Dubchak I."/>
            <person name="Amaya E."/>
            <person name="Detter J.C."/>
            <person name="Fletcher R."/>
            <person name="Gerhard D.S."/>
            <person name="Goodstein D."/>
            <person name="Graves T."/>
            <person name="Grigoriev I.V."/>
            <person name="Grimwood J."/>
            <person name="Kawashima T."/>
            <person name="Lindquist E."/>
            <person name="Lucas S.M."/>
            <person name="Mead P.E."/>
            <person name="Mitros T."/>
            <person name="Ogino H."/>
            <person name="Ohta Y."/>
            <person name="Poliakov A.V."/>
            <person name="Pollet N."/>
            <person name="Robert J."/>
            <person name="Salamov A."/>
            <person name="Sater A.K."/>
            <person name="Schmutz J."/>
            <person name="Terry A."/>
            <person name="Vize P.D."/>
            <person name="Warren W.C."/>
            <person name="Wells D."/>
            <person name="Wills A."/>
            <person name="Wilson R.K."/>
            <person name="Zimmerman L.B."/>
            <person name="Zorn A.M."/>
            <person name="Grainger R."/>
            <person name="Grammer T."/>
            <person name="Khokha M.K."/>
            <person name="Richardson P.M."/>
            <person name="Rokhsar D.S."/>
        </authorList>
    </citation>
    <scope>NUCLEOTIDE SEQUENCE [LARGE SCALE GENOMIC DNA]</scope>
    <source>
        <strain evidence="4">Nigerian</strain>
    </source>
</reference>
<dbReference type="GO" id="GO:0042350">
    <property type="term" value="P:GDP-L-fucose biosynthetic process"/>
    <property type="evidence" value="ECO:0007669"/>
    <property type="project" value="UniProtKB-ARBA"/>
</dbReference>
<name>A0A6I8Q893_XENTR</name>
<keyword evidence="1" id="KW-0808">Transferase</keyword>
<proteinExistence type="predicted"/>
<accession>A0A6I8Q893</accession>
<evidence type="ECO:0000256" key="2">
    <source>
        <dbReference type="ARBA" id="ARBA00022741"/>
    </source>
</evidence>
<dbReference type="AlphaFoldDB" id="A0A6I8Q893"/>
<dbReference type="Ensembl" id="ENSXETT00000072125">
    <property type="protein sequence ID" value="ENSXETP00000068841"/>
    <property type="gene ID" value="ENSXETG00000036702"/>
</dbReference>
<dbReference type="GO" id="GO:0000166">
    <property type="term" value="F:nucleotide binding"/>
    <property type="evidence" value="ECO:0007669"/>
    <property type="project" value="UniProtKB-KW"/>
</dbReference>
<dbReference type="GeneTree" id="ENSGT00780000122095"/>
<dbReference type="GO" id="GO:0016772">
    <property type="term" value="F:transferase activity, transferring phosphorus-containing groups"/>
    <property type="evidence" value="ECO:0007669"/>
    <property type="project" value="InterPro"/>
</dbReference>
<keyword evidence="2" id="KW-0547">Nucleotide-binding</keyword>
<evidence type="ECO:0000313" key="4">
    <source>
        <dbReference type="Ensembl" id="ENSXETP00000068841"/>
    </source>
</evidence>
<protein>
    <recommendedName>
        <fullName evidence="3">GDP-fucose pyrophosphorylase domain-containing protein</fullName>
    </recommendedName>
</protein>
<sequence>MFSNICKFFRQSETGQIRSSLAATSSLLKLCSLLSIYSGKALLLGVFWDTFAITAADKQQELAYQQQIADKLTRKVLPPGVHYHVFSDPLGPKIGELSNHFYSVPQVKTMQVFPFFSIGNLWEVYPACQKDNESWVRQKLHTVSYYFKKKLREKSKINTYIHMNYKTDACWEFLQISTTTSLMSFYKGQCSISHLILLKSSEFYQTGPMQDYLYLPIPSSRQNWNCIQLFSIFTDQDKNFNETACVIQSVLDAQTALSPQSVIEYSKLGPDVSVGEYCIISSSCINIRSHIPGKSFVSSLSLMIDEQVIYLEGSNLFSRVHKAHSLWKAQVFPGYFILQGSVKLSLEMLNALQRKSSANLGSFKIVSAEEMLSHKDVKDVLNFRKHLYKESVNI</sequence>
<organism evidence="4">
    <name type="scientific">Xenopus tropicalis</name>
    <name type="common">Western clawed frog</name>
    <name type="synonym">Silurana tropicalis</name>
    <dbReference type="NCBI Taxonomy" id="8364"/>
    <lineage>
        <taxon>Eukaryota</taxon>
        <taxon>Metazoa</taxon>
        <taxon>Chordata</taxon>
        <taxon>Craniata</taxon>
        <taxon>Vertebrata</taxon>
        <taxon>Euteleostomi</taxon>
        <taxon>Amphibia</taxon>
        <taxon>Batrachia</taxon>
        <taxon>Anura</taxon>
        <taxon>Pipoidea</taxon>
        <taxon>Pipidae</taxon>
        <taxon>Xenopodinae</taxon>
        <taxon>Xenopus</taxon>
        <taxon>Silurana</taxon>
    </lineage>
</organism>
<evidence type="ECO:0000256" key="1">
    <source>
        <dbReference type="ARBA" id="ARBA00022679"/>
    </source>
</evidence>
<dbReference type="InterPro" id="IPR011004">
    <property type="entry name" value="Trimer_LpxA-like_sf"/>
</dbReference>
<dbReference type="Pfam" id="PF07959">
    <property type="entry name" value="Fucose_pyrophosphorylase"/>
    <property type="match status" value="1"/>
</dbReference>
<dbReference type="SUPFAM" id="SSF51161">
    <property type="entry name" value="Trimeric LpxA-like enzymes"/>
    <property type="match status" value="1"/>
</dbReference>
<reference evidence="4" key="2">
    <citation type="submission" date="2020-05" db="UniProtKB">
        <authorList>
            <consortium name="Ensembl"/>
        </authorList>
    </citation>
    <scope>IDENTIFICATION</scope>
</reference>
<dbReference type="InterPro" id="IPR012887">
    <property type="entry name" value="GDP_fucose_pyrophosphorylase"/>
</dbReference>